<feature type="transmembrane region" description="Helical" evidence="1">
    <location>
        <begin position="17"/>
        <end position="37"/>
    </location>
</feature>
<dbReference type="EMBL" id="JADYXP020000024">
    <property type="protein sequence ID" value="KAL0101599.1"/>
    <property type="molecule type" value="Genomic_DNA"/>
</dbReference>
<comment type="caution">
    <text evidence="2">The sequence shown here is derived from an EMBL/GenBank/DDBJ whole genome shotgun (WGS) entry which is preliminary data.</text>
</comment>
<reference evidence="2 3" key="1">
    <citation type="submission" date="2023-03" db="EMBL/GenBank/DDBJ databases">
        <title>High recombination rates correlate with genetic variation in Cardiocondyla obscurior ants.</title>
        <authorList>
            <person name="Errbii M."/>
        </authorList>
    </citation>
    <scope>NUCLEOTIDE SEQUENCE [LARGE SCALE GENOMIC DNA]</scope>
    <source>
        <strain evidence="2">Alpha-2009</strain>
        <tissue evidence="2">Whole body</tissue>
    </source>
</reference>
<sequence length="125" mass="14979">MQNAINILQHENLTPRCIYICINIYIYIYIVYIFIYLDFHDWNMVFFPNSLFFKGTFEARCIFGITTVGPHSLVNIYSYRPTHESLTDSIIFKCNYNHTIHRSRSSAHYNKIYGKRRTEQLNSHK</sequence>
<feature type="transmembrane region" description="Helical" evidence="1">
    <location>
        <begin position="57"/>
        <end position="77"/>
    </location>
</feature>
<dbReference type="Proteomes" id="UP001430953">
    <property type="component" value="Unassembled WGS sequence"/>
</dbReference>
<keyword evidence="3" id="KW-1185">Reference proteome</keyword>
<evidence type="ECO:0000313" key="3">
    <source>
        <dbReference type="Proteomes" id="UP001430953"/>
    </source>
</evidence>
<evidence type="ECO:0000256" key="1">
    <source>
        <dbReference type="SAM" id="Phobius"/>
    </source>
</evidence>
<accession>A0AAW2EGT6</accession>
<organism evidence="2 3">
    <name type="scientific">Cardiocondyla obscurior</name>
    <dbReference type="NCBI Taxonomy" id="286306"/>
    <lineage>
        <taxon>Eukaryota</taxon>
        <taxon>Metazoa</taxon>
        <taxon>Ecdysozoa</taxon>
        <taxon>Arthropoda</taxon>
        <taxon>Hexapoda</taxon>
        <taxon>Insecta</taxon>
        <taxon>Pterygota</taxon>
        <taxon>Neoptera</taxon>
        <taxon>Endopterygota</taxon>
        <taxon>Hymenoptera</taxon>
        <taxon>Apocrita</taxon>
        <taxon>Aculeata</taxon>
        <taxon>Formicoidea</taxon>
        <taxon>Formicidae</taxon>
        <taxon>Myrmicinae</taxon>
        <taxon>Cardiocondyla</taxon>
    </lineage>
</organism>
<keyword evidence="1" id="KW-0472">Membrane</keyword>
<keyword evidence="1" id="KW-1133">Transmembrane helix</keyword>
<proteinExistence type="predicted"/>
<name>A0AAW2EGT6_9HYME</name>
<dbReference type="AlphaFoldDB" id="A0AAW2EGT6"/>
<keyword evidence="1" id="KW-0812">Transmembrane</keyword>
<gene>
    <name evidence="2" type="ORF">PUN28_019021</name>
</gene>
<protein>
    <submittedName>
        <fullName evidence="2">Uncharacterized protein</fullName>
    </submittedName>
</protein>
<evidence type="ECO:0000313" key="2">
    <source>
        <dbReference type="EMBL" id="KAL0101599.1"/>
    </source>
</evidence>